<dbReference type="SMART" id="SM00199">
    <property type="entry name" value="SCY"/>
    <property type="match status" value="1"/>
</dbReference>
<feature type="chain" id="PRO_5039761861" description="C-C motif chemokine" evidence="9">
    <location>
        <begin position="19"/>
        <end position="93"/>
    </location>
</feature>
<dbReference type="InterPro" id="IPR036048">
    <property type="entry name" value="Interleukin_8-like_sf"/>
</dbReference>
<comment type="similarity">
    <text evidence="2 9">Belongs to the intercrine beta (chemokine CC) family.</text>
</comment>
<dbReference type="EMBL" id="JAFDVH010000017">
    <property type="protein sequence ID" value="KAG7461936.1"/>
    <property type="molecule type" value="Genomic_DNA"/>
</dbReference>
<keyword evidence="6" id="KW-1015">Disulfide bond</keyword>
<dbReference type="FunFam" id="2.40.50.40:FF:000002">
    <property type="entry name" value="C-C motif chemokine"/>
    <property type="match status" value="1"/>
</dbReference>
<comment type="caution">
    <text evidence="11">The sequence shown here is derived from an EMBL/GenBank/DDBJ whole genome shotgun (WGS) entry which is preliminary data.</text>
</comment>
<feature type="domain" description="Chemokine interleukin-8-like" evidence="10">
    <location>
        <begin position="29"/>
        <end position="87"/>
    </location>
</feature>
<sequence>MPSNQILLLCLLLGSVLCTCVLSQHANMPSECCFEYFGRRIGKNLVKKYVETRKDCSKPGVIFVTRRSKKLCVDPSDEWVKGIMKDLDLRLLL</sequence>
<evidence type="ECO:0000256" key="7">
    <source>
        <dbReference type="ARBA" id="ARBA00044740"/>
    </source>
</evidence>
<feature type="signal peptide" evidence="9">
    <location>
        <begin position="1"/>
        <end position="18"/>
    </location>
</feature>
<reference evidence="11" key="1">
    <citation type="submission" date="2021-01" db="EMBL/GenBank/DDBJ databases">
        <authorList>
            <person name="Zahm M."/>
            <person name="Roques C."/>
            <person name="Cabau C."/>
            <person name="Klopp C."/>
            <person name="Donnadieu C."/>
            <person name="Jouanno E."/>
            <person name="Lampietro C."/>
            <person name="Louis A."/>
            <person name="Herpin A."/>
            <person name="Echchiki A."/>
            <person name="Berthelot C."/>
            <person name="Parey E."/>
            <person name="Roest-Crollius H."/>
            <person name="Braasch I."/>
            <person name="Postlethwait J."/>
            <person name="Bobe J."/>
            <person name="Montfort J."/>
            <person name="Bouchez O."/>
            <person name="Begum T."/>
            <person name="Mejri S."/>
            <person name="Adams A."/>
            <person name="Chen W.-J."/>
            <person name="Guiguen Y."/>
        </authorList>
    </citation>
    <scope>NUCLEOTIDE SEQUENCE</scope>
    <source>
        <strain evidence="11">YG-15Mar2019-1</strain>
        <tissue evidence="11">Brain</tissue>
    </source>
</reference>
<dbReference type="GO" id="GO:0005615">
    <property type="term" value="C:extracellular space"/>
    <property type="evidence" value="ECO:0007669"/>
    <property type="project" value="UniProtKB-KW"/>
</dbReference>
<dbReference type="InterPro" id="IPR000827">
    <property type="entry name" value="Chemokine_CC_CS"/>
</dbReference>
<evidence type="ECO:0000256" key="4">
    <source>
        <dbReference type="ARBA" id="ARBA00022525"/>
    </source>
</evidence>
<dbReference type="Pfam" id="PF00048">
    <property type="entry name" value="IL8"/>
    <property type="match status" value="1"/>
</dbReference>
<dbReference type="GO" id="GO:0006955">
    <property type="term" value="P:immune response"/>
    <property type="evidence" value="ECO:0007669"/>
    <property type="project" value="InterPro"/>
</dbReference>
<dbReference type="InterPro" id="IPR001811">
    <property type="entry name" value="Chemokine_IL8-like_dom"/>
</dbReference>
<protein>
    <recommendedName>
        <fullName evidence="9">C-C motif chemokine</fullName>
    </recommendedName>
</protein>
<evidence type="ECO:0000313" key="12">
    <source>
        <dbReference type="Proteomes" id="UP001046870"/>
    </source>
</evidence>
<keyword evidence="9" id="KW-0145">Chemotaxis</keyword>
<comment type="function">
    <text evidence="7">Monokine with inflammatory and chemokinetic properties. Binds to CCR1, CCR4 and CCR5. One of the major HIV-suppressive factors produced by CD8+ T-cells. Recombinant MIP-1-alpha induces a dose-dependent inhibition of different strains of HIV-1, HIV-2, and simian immunodeficiency virus (SIV).</text>
</comment>
<keyword evidence="3 9" id="KW-0202">Cytokine</keyword>
<dbReference type="PANTHER" id="PTHR12015">
    <property type="entry name" value="SMALL INDUCIBLE CYTOKINE A"/>
    <property type="match status" value="1"/>
</dbReference>
<evidence type="ECO:0000259" key="10">
    <source>
        <dbReference type="SMART" id="SM00199"/>
    </source>
</evidence>
<dbReference type="Proteomes" id="UP001046870">
    <property type="component" value="Chromosome 17"/>
</dbReference>
<dbReference type="SUPFAM" id="SSF54117">
    <property type="entry name" value="Interleukin 8-like chemokines"/>
    <property type="match status" value="1"/>
</dbReference>
<comment type="subcellular location">
    <subcellularLocation>
        <location evidence="1 9">Secreted</location>
    </subcellularLocation>
</comment>
<dbReference type="Gene3D" id="2.40.50.40">
    <property type="match status" value="1"/>
</dbReference>
<evidence type="ECO:0000256" key="2">
    <source>
        <dbReference type="ARBA" id="ARBA00010868"/>
    </source>
</evidence>
<evidence type="ECO:0000256" key="8">
    <source>
        <dbReference type="ARBA" id="ARBA00046726"/>
    </source>
</evidence>
<dbReference type="PANTHER" id="PTHR12015:SF183">
    <property type="entry name" value="C-C MOTIF CHEMOKINE 3"/>
    <property type="match status" value="1"/>
</dbReference>
<dbReference type="CDD" id="cd00272">
    <property type="entry name" value="Chemokine_CC"/>
    <property type="match status" value="1"/>
</dbReference>
<dbReference type="GO" id="GO:0008009">
    <property type="term" value="F:chemokine activity"/>
    <property type="evidence" value="ECO:0007669"/>
    <property type="project" value="InterPro"/>
</dbReference>
<evidence type="ECO:0000256" key="6">
    <source>
        <dbReference type="ARBA" id="ARBA00023157"/>
    </source>
</evidence>
<keyword evidence="12" id="KW-1185">Reference proteome</keyword>
<evidence type="ECO:0000256" key="5">
    <source>
        <dbReference type="ARBA" id="ARBA00022729"/>
    </source>
</evidence>
<evidence type="ECO:0000256" key="1">
    <source>
        <dbReference type="ARBA" id="ARBA00004613"/>
    </source>
</evidence>
<keyword evidence="5 9" id="KW-0732">Signal</keyword>
<comment type="subunit">
    <text evidence="8">Self-associates. Also heterodimer of MIP-1-alpha(4-69) and MIP-1-beta(3-69). Interacts with CCR1.</text>
</comment>
<evidence type="ECO:0000256" key="9">
    <source>
        <dbReference type="RuleBase" id="RU361150"/>
    </source>
</evidence>
<keyword evidence="4 9" id="KW-0964">Secreted</keyword>
<dbReference type="InterPro" id="IPR039809">
    <property type="entry name" value="Chemokine_b/g/d"/>
</dbReference>
<organism evidence="11 12">
    <name type="scientific">Megalops atlanticus</name>
    <name type="common">Tarpon</name>
    <name type="synonym">Clupea gigantea</name>
    <dbReference type="NCBI Taxonomy" id="7932"/>
    <lineage>
        <taxon>Eukaryota</taxon>
        <taxon>Metazoa</taxon>
        <taxon>Chordata</taxon>
        <taxon>Craniata</taxon>
        <taxon>Vertebrata</taxon>
        <taxon>Euteleostomi</taxon>
        <taxon>Actinopterygii</taxon>
        <taxon>Neopterygii</taxon>
        <taxon>Teleostei</taxon>
        <taxon>Elopiformes</taxon>
        <taxon>Megalopidae</taxon>
        <taxon>Megalops</taxon>
    </lineage>
</organism>
<dbReference type="OrthoDB" id="8934837at2759"/>
<dbReference type="AlphaFoldDB" id="A0A9D3PLV8"/>
<dbReference type="PROSITE" id="PS00472">
    <property type="entry name" value="SMALL_CYTOKINES_CC"/>
    <property type="match status" value="1"/>
</dbReference>
<name>A0A9D3PLV8_MEGAT</name>
<evidence type="ECO:0000256" key="3">
    <source>
        <dbReference type="ARBA" id="ARBA00022514"/>
    </source>
</evidence>
<proteinExistence type="inferred from homology"/>
<gene>
    <name evidence="11" type="ORF">MATL_G00196500</name>
</gene>
<evidence type="ECO:0000313" key="11">
    <source>
        <dbReference type="EMBL" id="KAG7461936.1"/>
    </source>
</evidence>
<accession>A0A9D3PLV8</accession>